<accession>A0A0C6PA19</accession>
<name>A0A0C6PA19_BORBO</name>
<feature type="region of interest" description="Disordered" evidence="1">
    <location>
        <begin position="31"/>
        <end position="70"/>
    </location>
</feature>
<evidence type="ECO:0000313" key="3">
    <source>
        <dbReference type="EMBL" id="CCJ55186.1"/>
    </source>
</evidence>
<dbReference type="InterPro" id="IPR002931">
    <property type="entry name" value="Transglutaminase-like"/>
</dbReference>
<dbReference type="SMART" id="SM00460">
    <property type="entry name" value="TGc"/>
    <property type="match status" value="1"/>
</dbReference>
<dbReference type="Proteomes" id="UP000007564">
    <property type="component" value="Chromosome"/>
</dbReference>
<dbReference type="OrthoDB" id="6604947at2"/>
<dbReference type="KEGG" id="bbh:BN112_3271"/>
<reference evidence="3 4" key="1">
    <citation type="journal article" date="2012" name="BMC Genomics">
        <title>Comparative genomics of the classical Bordetella subspecies: the evolution and exchange of virulence-associated diversity amongst closely related pathogens.</title>
        <authorList>
            <person name="Park J."/>
            <person name="Zhang Y."/>
            <person name="Buboltz A.M."/>
            <person name="Zhang X."/>
            <person name="Schuster S.C."/>
            <person name="Ahuja U."/>
            <person name="Liu M."/>
            <person name="Miller J.F."/>
            <person name="Sebaihia M."/>
            <person name="Bentley S.D."/>
            <person name="Parkhill J."/>
            <person name="Harvill E.T."/>
        </authorList>
    </citation>
    <scope>NUCLEOTIDE SEQUENCE [LARGE SCALE GENOMIC DNA]</scope>
    <source>
        <strain evidence="3 4">253</strain>
    </source>
</reference>
<organism evidence="3 4">
    <name type="scientific">Bordetella bronchiseptica 253</name>
    <dbReference type="NCBI Taxonomy" id="568707"/>
    <lineage>
        <taxon>Bacteria</taxon>
        <taxon>Pseudomonadati</taxon>
        <taxon>Pseudomonadota</taxon>
        <taxon>Betaproteobacteria</taxon>
        <taxon>Burkholderiales</taxon>
        <taxon>Alcaligenaceae</taxon>
        <taxon>Bordetella</taxon>
    </lineage>
</organism>
<evidence type="ECO:0000256" key="1">
    <source>
        <dbReference type="SAM" id="MobiDB-lite"/>
    </source>
</evidence>
<protein>
    <submittedName>
        <fullName evidence="3">Putative exported protein</fullName>
    </submittedName>
</protein>
<dbReference type="HOGENOM" id="CLU_701446_0_0_4"/>
<evidence type="ECO:0000259" key="2">
    <source>
        <dbReference type="SMART" id="SM00460"/>
    </source>
</evidence>
<dbReference type="Pfam" id="PF01841">
    <property type="entry name" value="Transglut_core"/>
    <property type="match status" value="1"/>
</dbReference>
<dbReference type="Gene3D" id="3.10.620.30">
    <property type="match status" value="1"/>
</dbReference>
<dbReference type="RefSeq" id="WP_015064739.1">
    <property type="nucleotide sequence ID" value="NC_019382.1"/>
</dbReference>
<evidence type="ECO:0000313" key="4">
    <source>
        <dbReference type="Proteomes" id="UP000007564"/>
    </source>
</evidence>
<dbReference type="SUPFAM" id="SSF54001">
    <property type="entry name" value="Cysteine proteinases"/>
    <property type="match status" value="1"/>
</dbReference>
<proteinExistence type="predicted"/>
<feature type="domain" description="Transglutaminase-like" evidence="2">
    <location>
        <begin position="157"/>
        <end position="219"/>
    </location>
</feature>
<dbReference type="EMBL" id="HE965806">
    <property type="protein sequence ID" value="CCJ55186.1"/>
    <property type="molecule type" value="Genomic_DNA"/>
</dbReference>
<dbReference type="AlphaFoldDB" id="A0A0C6PA19"/>
<gene>
    <name evidence="3" type="primary">wbmE</name>
    <name evidence="3" type="ORF">BN112_3271</name>
</gene>
<dbReference type="InterPro" id="IPR038765">
    <property type="entry name" value="Papain-like_cys_pep_sf"/>
</dbReference>
<sequence>MIRKSYIIGLLLTLLLGSGLGGYALQRATSATPAATDATAKPAAEPATREVEKSNESPPPAGLATPSGYDGGQLPCMQKESMERYACLVRTAGEGAANVTPGGKGEAAGASPLTQMFMVTEAMNLIRTLASSARYSWNQSTLGAGFIKPNMAQQEICLDGGFGICGNHQYLFLELMHRLGLEARSVGFWYIDPNANSRASHAAAEVLVDKKWRYVDITWGSLWLAQRNDLLSAMSLDEVLAGKGQRFTGTTDVWYIAQRMAKYDPFIYLKGRDLQVTRDGGGLLQIKLADQAEKFAHMPNYVGTVPERATMEMQISSNHKHTELQVNISGMAGCKQSRLQIGDEEFDIRPGTILTNTFQQQDRISVQGSDPHCYVVLSSIEPIRSAKRASAPN</sequence>
<feature type="compositionally biased region" description="Low complexity" evidence="1">
    <location>
        <begin position="31"/>
        <end position="46"/>
    </location>
</feature>